<dbReference type="SUPFAM" id="SSF53187">
    <property type="entry name" value="Zn-dependent exopeptidases"/>
    <property type="match status" value="1"/>
</dbReference>
<dbReference type="InterPro" id="IPR002933">
    <property type="entry name" value="Peptidase_M20"/>
</dbReference>
<evidence type="ECO:0000313" key="5">
    <source>
        <dbReference type="EMBL" id="KAJ55355.1"/>
    </source>
</evidence>
<dbReference type="RefSeq" id="WP_035259698.1">
    <property type="nucleotide sequence ID" value="NZ_JFKE01000004.1"/>
</dbReference>
<reference evidence="5 6" key="1">
    <citation type="submission" date="2014-03" db="EMBL/GenBank/DDBJ databases">
        <title>Draft Genome Sequence of Actibacterium mucosum KCTC 23349, a Marine Alphaproteobacterium with Complex Ionic Requirements Isolated from Mediterranean Seawater at Malvarrosa Beach, Valencia, Spain.</title>
        <authorList>
            <person name="Arahal D.R."/>
            <person name="Shao Z."/>
            <person name="Lai Q."/>
            <person name="Pujalte M.J."/>
        </authorList>
    </citation>
    <scope>NUCLEOTIDE SEQUENCE [LARGE SCALE GENOMIC DNA]</scope>
    <source>
        <strain evidence="5 6">KCTC 23349</strain>
    </source>
</reference>
<sequence>MDALFAHIDAEADNFVARVMDYVSHPSISAHDIGIRNVAGILVEHLEQLGFDAGLVETPGHPFVLGHLTVDPEKPTVLLYGHYDVQPPDPLEAWVSPPFEPTLRDGRIWARGIGDNKGQHFAQLLAIETHLKVHGTVPCNIIFLLEGEEEIGSPQIAEFVRQNADKLQADLVVTSDGPLHESGAPVITFGVRGVASFDLVARGASRDVHSGNYGGVVPNPIWTLVQLLATMKDPDGNITIEGINEPVIAATNLEREAIARLPDDESAVKADLALQQLDGPVERPYWDRLMFHPTLTINGFHGGYGGPGTKTVLPNEAIAKCDVRLVEPLTPEYVFERIEAHVARYAPGVDVVRHNGMLPSKTPLDSPYAAPLTRAIAAARGVEPLVYPTVGGSLPDYVFTKILGKDAFVIPYANADEANHAPNENLEVVRFIDGIKTGAAVLDELGRLHG</sequence>
<dbReference type="Pfam" id="PF07687">
    <property type="entry name" value="M20_dimer"/>
    <property type="match status" value="1"/>
</dbReference>
<keyword evidence="3" id="KW-0378">Hydrolase</keyword>
<keyword evidence="6" id="KW-1185">Reference proteome</keyword>
<dbReference type="GO" id="GO:0008233">
    <property type="term" value="F:peptidase activity"/>
    <property type="evidence" value="ECO:0007669"/>
    <property type="project" value="UniProtKB-KW"/>
</dbReference>
<dbReference type="PANTHER" id="PTHR43270:SF8">
    <property type="entry name" value="DI- AND TRIPEPTIDASE DUG2-RELATED"/>
    <property type="match status" value="1"/>
</dbReference>
<name>A0A037ZFW1_9RHOB</name>
<dbReference type="Gene3D" id="3.30.70.360">
    <property type="match status" value="1"/>
</dbReference>
<dbReference type="InterPro" id="IPR051458">
    <property type="entry name" value="Cyt/Met_Dipeptidase"/>
</dbReference>
<dbReference type="PANTHER" id="PTHR43270">
    <property type="entry name" value="BETA-ALA-HIS DIPEPTIDASE"/>
    <property type="match status" value="1"/>
</dbReference>
<keyword evidence="1" id="KW-0645">Protease</keyword>
<dbReference type="InterPro" id="IPR036264">
    <property type="entry name" value="Bact_exopeptidase_dim_dom"/>
</dbReference>
<organism evidence="5 6">
    <name type="scientific">Actibacterium mucosum KCTC 23349</name>
    <dbReference type="NCBI Taxonomy" id="1454373"/>
    <lineage>
        <taxon>Bacteria</taxon>
        <taxon>Pseudomonadati</taxon>
        <taxon>Pseudomonadota</taxon>
        <taxon>Alphaproteobacteria</taxon>
        <taxon>Rhodobacterales</taxon>
        <taxon>Roseobacteraceae</taxon>
        <taxon>Actibacterium</taxon>
    </lineage>
</organism>
<dbReference type="OrthoDB" id="9761532at2"/>
<dbReference type="NCBIfam" id="NF006579">
    <property type="entry name" value="PRK09104.1"/>
    <property type="match status" value="1"/>
</dbReference>
<dbReference type="GO" id="GO:0006508">
    <property type="term" value="P:proteolysis"/>
    <property type="evidence" value="ECO:0007669"/>
    <property type="project" value="UniProtKB-KW"/>
</dbReference>
<dbReference type="EMBL" id="JFKE01000004">
    <property type="protein sequence ID" value="KAJ55355.1"/>
    <property type="molecule type" value="Genomic_DNA"/>
</dbReference>
<evidence type="ECO:0000259" key="4">
    <source>
        <dbReference type="Pfam" id="PF07687"/>
    </source>
</evidence>
<dbReference type="InterPro" id="IPR011650">
    <property type="entry name" value="Peptidase_M20_dimer"/>
</dbReference>
<dbReference type="Gene3D" id="3.40.630.10">
    <property type="entry name" value="Zn peptidases"/>
    <property type="match status" value="1"/>
</dbReference>
<accession>A0A037ZFW1</accession>
<gene>
    <name evidence="5" type="ORF">ACMU_11710</name>
</gene>
<protein>
    <submittedName>
        <fullName evidence="5">Peptidase M20</fullName>
    </submittedName>
</protein>
<dbReference type="Proteomes" id="UP000026249">
    <property type="component" value="Unassembled WGS sequence"/>
</dbReference>
<dbReference type="AlphaFoldDB" id="A0A037ZFW1"/>
<evidence type="ECO:0000256" key="1">
    <source>
        <dbReference type="ARBA" id="ARBA00022670"/>
    </source>
</evidence>
<dbReference type="STRING" id="1454373.ACMU_11710"/>
<dbReference type="GO" id="GO:0046872">
    <property type="term" value="F:metal ion binding"/>
    <property type="evidence" value="ECO:0007669"/>
    <property type="project" value="UniProtKB-KW"/>
</dbReference>
<feature type="domain" description="Peptidase M20 dimerisation" evidence="4">
    <location>
        <begin position="190"/>
        <end position="347"/>
    </location>
</feature>
<evidence type="ECO:0000256" key="3">
    <source>
        <dbReference type="ARBA" id="ARBA00022801"/>
    </source>
</evidence>
<comment type="caution">
    <text evidence="5">The sequence shown here is derived from an EMBL/GenBank/DDBJ whole genome shotgun (WGS) entry which is preliminary data.</text>
</comment>
<evidence type="ECO:0000256" key="2">
    <source>
        <dbReference type="ARBA" id="ARBA00022723"/>
    </source>
</evidence>
<proteinExistence type="predicted"/>
<dbReference type="SUPFAM" id="SSF55031">
    <property type="entry name" value="Bacterial exopeptidase dimerisation domain"/>
    <property type="match status" value="1"/>
</dbReference>
<evidence type="ECO:0000313" key="6">
    <source>
        <dbReference type="Proteomes" id="UP000026249"/>
    </source>
</evidence>
<dbReference type="Pfam" id="PF01546">
    <property type="entry name" value="Peptidase_M20"/>
    <property type="match status" value="1"/>
</dbReference>
<keyword evidence="2" id="KW-0479">Metal-binding</keyword>